<sequence length="357" mass="40740">MASDASTSASTPASGGGQQRQSPPQQSFLQGLPSIHILRPPPSRLPRKIDERCFIYCSQTNVGRANGHQPNCRSFCLRRVFLHQVQKVVAADPNDSEDPVAPGDPIRLEKVHLHLPLPPEGQRHLAAPGPGPTVHGRPLAPYKYLLDQRAGSFLLPRHHLRHSAKRDTPSPHEQDNQLEQQEIKCWDEGWYLWHSDNMTAAVEKVLMMNQDLVKQSEKEKKKAEKLDRYLRGEGAHVEMEERAEREAKWLQDQERKQKQPQGTTSCPPYLTTSSFSELYPLPPPFPFQTTVANTLAPTRKLLSRVYETIESGAQRKLAEKIWEKAWSKDPWILTRNVLERSWEKWKESGRGEDDPPM</sequence>
<organism evidence="2 3">
    <name type="scientific">Jaapia argillacea MUCL 33604</name>
    <dbReference type="NCBI Taxonomy" id="933084"/>
    <lineage>
        <taxon>Eukaryota</taxon>
        <taxon>Fungi</taxon>
        <taxon>Dikarya</taxon>
        <taxon>Basidiomycota</taxon>
        <taxon>Agaricomycotina</taxon>
        <taxon>Agaricomycetes</taxon>
        <taxon>Agaricomycetidae</taxon>
        <taxon>Jaapiales</taxon>
        <taxon>Jaapiaceae</taxon>
        <taxon>Jaapia</taxon>
    </lineage>
</organism>
<dbReference type="InParanoid" id="A0A067PK10"/>
<dbReference type="AlphaFoldDB" id="A0A067PK10"/>
<dbReference type="Proteomes" id="UP000027265">
    <property type="component" value="Unassembled WGS sequence"/>
</dbReference>
<evidence type="ECO:0000256" key="1">
    <source>
        <dbReference type="SAM" id="MobiDB-lite"/>
    </source>
</evidence>
<evidence type="ECO:0000313" key="2">
    <source>
        <dbReference type="EMBL" id="KDQ55139.1"/>
    </source>
</evidence>
<protein>
    <submittedName>
        <fullName evidence="2">Uncharacterized protein</fullName>
    </submittedName>
</protein>
<dbReference type="OrthoDB" id="3171382at2759"/>
<feature type="compositionally biased region" description="Low complexity" evidence="1">
    <location>
        <begin position="1"/>
        <end position="27"/>
    </location>
</feature>
<gene>
    <name evidence="2" type="ORF">JAAARDRAFT_37655</name>
</gene>
<feature type="region of interest" description="Disordered" evidence="1">
    <location>
        <begin position="237"/>
        <end position="267"/>
    </location>
</feature>
<dbReference type="HOGENOM" id="CLU_074642_0_0_1"/>
<feature type="region of interest" description="Disordered" evidence="1">
    <location>
        <begin position="1"/>
        <end position="28"/>
    </location>
</feature>
<dbReference type="EMBL" id="KL197726">
    <property type="protein sequence ID" value="KDQ55139.1"/>
    <property type="molecule type" value="Genomic_DNA"/>
</dbReference>
<reference evidence="3" key="1">
    <citation type="journal article" date="2014" name="Proc. Natl. Acad. Sci. U.S.A.">
        <title>Extensive sampling of basidiomycete genomes demonstrates inadequacy of the white-rot/brown-rot paradigm for wood decay fungi.</title>
        <authorList>
            <person name="Riley R."/>
            <person name="Salamov A.A."/>
            <person name="Brown D.W."/>
            <person name="Nagy L.G."/>
            <person name="Floudas D."/>
            <person name="Held B.W."/>
            <person name="Levasseur A."/>
            <person name="Lombard V."/>
            <person name="Morin E."/>
            <person name="Otillar R."/>
            <person name="Lindquist E.A."/>
            <person name="Sun H."/>
            <person name="LaButti K.M."/>
            <person name="Schmutz J."/>
            <person name="Jabbour D."/>
            <person name="Luo H."/>
            <person name="Baker S.E."/>
            <person name="Pisabarro A.G."/>
            <person name="Walton J.D."/>
            <person name="Blanchette R.A."/>
            <person name="Henrissat B."/>
            <person name="Martin F."/>
            <person name="Cullen D."/>
            <person name="Hibbett D.S."/>
            <person name="Grigoriev I.V."/>
        </authorList>
    </citation>
    <scope>NUCLEOTIDE SEQUENCE [LARGE SCALE GENOMIC DNA]</scope>
    <source>
        <strain evidence="3">MUCL 33604</strain>
    </source>
</reference>
<proteinExistence type="predicted"/>
<accession>A0A067PK10</accession>
<evidence type="ECO:0000313" key="3">
    <source>
        <dbReference type="Proteomes" id="UP000027265"/>
    </source>
</evidence>
<keyword evidence="3" id="KW-1185">Reference proteome</keyword>
<name>A0A067PK10_9AGAM</name>
<feature type="compositionally biased region" description="Basic and acidic residues" evidence="1">
    <location>
        <begin position="237"/>
        <end position="257"/>
    </location>
</feature>